<dbReference type="AlphaFoldDB" id="A0AB38TMC5"/>
<keyword evidence="5" id="KW-0249">Electron transport</keyword>
<sequence>METAQSSDIRSPTTTSGRPDNDNRPRVDEPALSMGRSVFPDGVTARIYQPCRSAMTSAKPRKDWRLIFEPRTAPFIEPLMGYTGGRDTLTQVQLDFPTLEAAIRYAERQGLSYVVQAPSSGSQAKVSNRQASEERHAFSDVVWQRLQLAWLQASHNYGAGAQAAHIQTALSEPETFYASPMEVVDDPVLAPDEKRAVLKNWAWNEYLIDLATAEGMPENARPTRLDEVELALLALEGSTQRFQTRLSPVRSRIAA</sequence>
<evidence type="ECO:0000256" key="1">
    <source>
        <dbReference type="ARBA" id="ARBA00004370"/>
    </source>
</evidence>
<comment type="subcellular location">
    <subcellularLocation>
        <location evidence="1">Membrane</location>
    </subcellularLocation>
</comment>
<reference evidence="8 9" key="1">
    <citation type="journal article" date="2022" name="Microbiol. Resour. Announc.">
        <title>Complete Genome Sequence of Mesorhizobium ciceri Strain R30, a Rhizobium Used as a Commercial Inoculant for Chickpea in Argentina.</title>
        <authorList>
            <person name="Foresto E."/>
            <person name="Revale S."/>
            <person name="Primo E."/>
            <person name="Nievas F."/>
            <person name="Carezzano E."/>
            <person name="Puente M."/>
            <person name="Alzari P."/>
            <person name="Mart M."/>
            <person name="Ben-Assaya M."/>
            <person name="Mornico D."/>
            <person name="Santoro M."/>
            <person name="Mart F."/>
            <person name="Giordano W."/>
            <person name="Bogino P."/>
        </authorList>
    </citation>
    <scope>NUCLEOTIDE SEQUENCE [LARGE SCALE GENOMIC DNA]</scope>
    <source>
        <strain evidence="8 9">R30</strain>
    </source>
</reference>
<feature type="compositionally biased region" description="Basic and acidic residues" evidence="7">
    <location>
        <begin position="19"/>
        <end position="29"/>
    </location>
</feature>
<keyword evidence="6" id="KW-0472">Membrane</keyword>
<organism evidence="8 9">
    <name type="scientific">Mesorhizobium ciceri</name>
    <dbReference type="NCBI Taxonomy" id="39645"/>
    <lineage>
        <taxon>Bacteria</taxon>
        <taxon>Pseudomonadati</taxon>
        <taxon>Pseudomonadota</taxon>
        <taxon>Alphaproteobacteria</taxon>
        <taxon>Hyphomicrobiales</taxon>
        <taxon>Phyllobacteriaceae</taxon>
        <taxon>Mesorhizobium</taxon>
    </lineage>
</organism>
<evidence type="ECO:0000256" key="7">
    <source>
        <dbReference type="SAM" id="MobiDB-lite"/>
    </source>
</evidence>
<dbReference type="InterPro" id="IPR038532">
    <property type="entry name" value="NDUFS4-like_sf"/>
</dbReference>
<dbReference type="Proteomes" id="UP001060070">
    <property type="component" value="Plasmid unnamed"/>
</dbReference>
<dbReference type="Gene3D" id="3.30.160.190">
    <property type="entry name" value="atu1810 like domain"/>
    <property type="match status" value="1"/>
</dbReference>
<accession>A0AB38TMC5</accession>
<keyword evidence="9" id="KW-1185">Reference proteome</keyword>
<evidence type="ECO:0000256" key="4">
    <source>
        <dbReference type="ARBA" id="ARBA00022946"/>
    </source>
</evidence>
<feature type="compositionally biased region" description="Polar residues" evidence="7">
    <location>
        <begin position="1"/>
        <end position="18"/>
    </location>
</feature>
<evidence type="ECO:0000256" key="2">
    <source>
        <dbReference type="ARBA" id="ARBA00022448"/>
    </source>
</evidence>
<dbReference type="GO" id="GO:0016020">
    <property type="term" value="C:membrane"/>
    <property type="evidence" value="ECO:0007669"/>
    <property type="project" value="UniProtKB-SubCell"/>
</dbReference>
<keyword evidence="2" id="KW-0813">Transport</keyword>
<evidence type="ECO:0000256" key="3">
    <source>
        <dbReference type="ARBA" id="ARBA00022660"/>
    </source>
</evidence>
<dbReference type="InterPro" id="IPR006885">
    <property type="entry name" value="NADH_UbQ_FeS_4_mit-like"/>
</dbReference>
<geneLocation type="plasmid" evidence="8 9">
    <name>unnamed</name>
</geneLocation>
<evidence type="ECO:0000256" key="5">
    <source>
        <dbReference type="ARBA" id="ARBA00022982"/>
    </source>
</evidence>
<evidence type="ECO:0000313" key="9">
    <source>
        <dbReference type="Proteomes" id="UP001060070"/>
    </source>
</evidence>
<keyword evidence="8" id="KW-0614">Plasmid</keyword>
<evidence type="ECO:0000256" key="6">
    <source>
        <dbReference type="ARBA" id="ARBA00023136"/>
    </source>
</evidence>
<keyword evidence="3" id="KW-0679">Respiratory chain</keyword>
<keyword evidence="4" id="KW-0809">Transit peptide</keyword>
<feature type="region of interest" description="Disordered" evidence="7">
    <location>
        <begin position="1"/>
        <end position="36"/>
    </location>
</feature>
<dbReference type="EMBL" id="CP088148">
    <property type="protein sequence ID" value="UTU55363.1"/>
    <property type="molecule type" value="Genomic_DNA"/>
</dbReference>
<gene>
    <name evidence="8" type="ORF">LRP29_32175</name>
</gene>
<dbReference type="GO" id="GO:0022900">
    <property type="term" value="P:electron transport chain"/>
    <property type="evidence" value="ECO:0007669"/>
    <property type="project" value="InterPro"/>
</dbReference>
<proteinExistence type="predicted"/>
<protein>
    <submittedName>
        <fullName evidence="8">ETC complex I subunit</fullName>
    </submittedName>
</protein>
<name>A0AB38TMC5_9HYPH</name>
<evidence type="ECO:0000313" key="8">
    <source>
        <dbReference type="EMBL" id="UTU55363.1"/>
    </source>
</evidence>
<dbReference type="Pfam" id="PF04800">
    <property type="entry name" value="NDUS4"/>
    <property type="match status" value="1"/>
</dbReference>
<dbReference type="RefSeq" id="WP_024505616.1">
    <property type="nucleotide sequence ID" value="NZ_CP088148.1"/>
</dbReference>